<reference evidence="3" key="1">
    <citation type="journal article" date="2015" name="Nature">
        <title>Complex archaea that bridge the gap between prokaryotes and eukaryotes.</title>
        <authorList>
            <person name="Spang A."/>
            <person name="Saw J.H."/>
            <person name="Jorgensen S.L."/>
            <person name="Zaremba-Niedzwiedzka K."/>
            <person name="Martijn J."/>
            <person name="Lind A.E."/>
            <person name="van Eijk R."/>
            <person name="Schleper C."/>
            <person name="Guy L."/>
            <person name="Ettema T.J."/>
        </authorList>
    </citation>
    <scope>NUCLEOTIDE SEQUENCE</scope>
</reference>
<comment type="caution">
    <text evidence="3">The sequence shown here is derived from an EMBL/GenBank/DDBJ whole genome shotgun (WGS) entry which is preliminary data.</text>
</comment>
<evidence type="ECO:0000313" key="3">
    <source>
        <dbReference type="EMBL" id="KKN22165.1"/>
    </source>
</evidence>
<keyword evidence="2" id="KW-0472">Membrane</keyword>
<gene>
    <name evidence="3" type="ORF">LCGC14_0918070</name>
</gene>
<proteinExistence type="predicted"/>
<keyword evidence="1" id="KW-0175">Coiled coil</keyword>
<organism evidence="3">
    <name type="scientific">marine sediment metagenome</name>
    <dbReference type="NCBI Taxonomy" id="412755"/>
    <lineage>
        <taxon>unclassified sequences</taxon>
        <taxon>metagenomes</taxon>
        <taxon>ecological metagenomes</taxon>
    </lineage>
</organism>
<keyword evidence="2" id="KW-1133">Transmembrane helix</keyword>
<feature type="coiled-coil region" evidence="1">
    <location>
        <begin position="37"/>
        <end position="64"/>
    </location>
</feature>
<dbReference type="EMBL" id="LAZR01003088">
    <property type="protein sequence ID" value="KKN22165.1"/>
    <property type="molecule type" value="Genomic_DNA"/>
</dbReference>
<protein>
    <recommendedName>
        <fullName evidence="4">TNF family profile domain-containing protein</fullName>
    </recommendedName>
</protein>
<evidence type="ECO:0000256" key="2">
    <source>
        <dbReference type="SAM" id="Phobius"/>
    </source>
</evidence>
<sequence>MGRGGTALGIIGIIIAAGAVGFSFVVLNGQNITNSDMGDLIDELNNLTDELNNLTDELNNLTRTNIVGIWDALADSQAIPPHNALDDWLLEFGDNSLSNPNYIFVSNSSTRITLLKPGWYRIHLTVLLVSMNPSNLYFTVLLKDGVDEFVFDTYETSLAMNSGYHSIDSSAFVYSNGTNYIEIRGTSAFGDDFNVPISNELYNQLTIEFVAL</sequence>
<evidence type="ECO:0000256" key="1">
    <source>
        <dbReference type="SAM" id="Coils"/>
    </source>
</evidence>
<name>A0A0F9NRR6_9ZZZZ</name>
<dbReference type="AlphaFoldDB" id="A0A0F9NRR6"/>
<accession>A0A0F9NRR6</accession>
<feature type="transmembrane region" description="Helical" evidence="2">
    <location>
        <begin position="6"/>
        <end position="27"/>
    </location>
</feature>
<keyword evidence="2" id="KW-0812">Transmembrane</keyword>
<evidence type="ECO:0008006" key="4">
    <source>
        <dbReference type="Google" id="ProtNLM"/>
    </source>
</evidence>